<evidence type="ECO:0000313" key="3">
    <source>
        <dbReference type="Proteomes" id="UP000032566"/>
    </source>
</evidence>
<dbReference type="STRING" id="80878.RP29_16840"/>
<evidence type="ECO:0000313" key="2">
    <source>
        <dbReference type="EMBL" id="KJA09397.1"/>
    </source>
</evidence>
<organism evidence="2 3">
    <name type="scientific">Acidovorax temperans</name>
    <dbReference type="NCBI Taxonomy" id="80878"/>
    <lineage>
        <taxon>Bacteria</taxon>
        <taxon>Pseudomonadati</taxon>
        <taxon>Pseudomonadota</taxon>
        <taxon>Betaproteobacteria</taxon>
        <taxon>Burkholderiales</taxon>
        <taxon>Comamonadaceae</taxon>
        <taxon>Acidovorax</taxon>
    </lineage>
</organism>
<feature type="non-terminal residue" evidence="2">
    <location>
        <position position="398"/>
    </location>
</feature>
<sequence>MENQSDPNCASNMTETAANLIPLLNEAFDLAVQDEVAQPMDLARLGSYLRKADDSFSLQRYRVATLRQLIEQFPDQVRLVKDDAVHPPRFFAGRLGSSTSNKVQTSRGPQEFAKTIANESTALTNDLYDFAYIPDDSWGNLKELARTENWDGDYQLSILTNYLKYTFSRLVHEKKIAFASPDSGPLASFNTGLVDRRFQPIYALLVPNKIIKVPGKRPWYLDGFCVAGENRLGKQLVNAFKPLPQSAYYFNDPADAIFDARAEVHVDWEHVIEENVERIPVKLLQLTTQSFEVKELEGLPEEEALAYKQAFASYIRNDSYAYRRLIAEFGHALDLAKKKALWNYKTAIPVYHPARNSMSMLLPLSLMSADTVDLALVVERQAFSGNYQGHTIYPIHWA</sequence>
<dbReference type="InterPro" id="IPR024437">
    <property type="entry name" value="DUF3825"/>
</dbReference>
<dbReference type="AlphaFoldDB" id="A0A0D7K606"/>
<gene>
    <name evidence="2" type="ORF">RP29_16840</name>
</gene>
<dbReference type="Proteomes" id="UP000032566">
    <property type="component" value="Unassembled WGS sequence"/>
</dbReference>
<comment type="caution">
    <text evidence="2">The sequence shown here is derived from an EMBL/GenBank/DDBJ whole genome shotgun (WGS) entry which is preliminary data.</text>
</comment>
<reference evidence="2 3" key="1">
    <citation type="submission" date="2014-12" db="EMBL/GenBank/DDBJ databases">
        <title>Isolation of bacteria from lake water.</title>
        <authorList>
            <person name="Sheng K.-Y."/>
            <person name="Chin P.-S."/>
            <person name="Chan K.-G."/>
            <person name="Tan G.S."/>
        </authorList>
    </citation>
    <scope>NUCLEOTIDE SEQUENCE [LARGE SCALE GENOMIC DNA]</scope>
    <source>
        <strain evidence="2 3">KY4</strain>
    </source>
</reference>
<dbReference type="Pfam" id="PF12873">
    <property type="entry name" value="DUF3825"/>
    <property type="match status" value="1"/>
</dbReference>
<feature type="domain" description="DUF3825" evidence="1">
    <location>
        <begin position="141"/>
        <end position="398"/>
    </location>
</feature>
<proteinExistence type="predicted"/>
<protein>
    <recommendedName>
        <fullName evidence="1">DUF3825 domain-containing protein</fullName>
    </recommendedName>
</protein>
<name>A0A0D7K606_9BURK</name>
<keyword evidence="3" id="KW-1185">Reference proteome</keyword>
<evidence type="ECO:0000259" key="1">
    <source>
        <dbReference type="Pfam" id="PF12873"/>
    </source>
</evidence>
<dbReference type="EMBL" id="JXYQ01000063">
    <property type="protein sequence ID" value="KJA09397.1"/>
    <property type="molecule type" value="Genomic_DNA"/>
</dbReference>
<accession>A0A0D7K606</accession>